<organism evidence="8 9">
    <name type="scientific">Ambispora leptoticha</name>
    <dbReference type="NCBI Taxonomy" id="144679"/>
    <lineage>
        <taxon>Eukaryota</taxon>
        <taxon>Fungi</taxon>
        <taxon>Fungi incertae sedis</taxon>
        <taxon>Mucoromycota</taxon>
        <taxon>Glomeromycotina</taxon>
        <taxon>Glomeromycetes</taxon>
        <taxon>Archaeosporales</taxon>
        <taxon>Ambisporaceae</taxon>
        <taxon>Ambispora</taxon>
    </lineage>
</organism>
<evidence type="ECO:0000259" key="7">
    <source>
        <dbReference type="Pfam" id="PF07992"/>
    </source>
</evidence>
<keyword evidence="6" id="KW-0812">Transmembrane</keyword>
<dbReference type="InterPro" id="IPR036188">
    <property type="entry name" value="FAD/NAD-bd_sf"/>
</dbReference>
<evidence type="ECO:0000256" key="3">
    <source>
        <dbReference type="ARBA" id="ARBA00022827"/>
    </source>
</evidence>
<keyword evidence="9" id="KW-1185">Reference proteome</keyword>
<evidence type="ECO:0000256" key="5">
    <source>
        <dbReference type="ARBA" id="ARBA00023027"/>
    </source>
</evidence>
<keyword evidence="6" id="KW-1133">Transmembrane helix</keyword>
<proteinExistence type="inferred from homology"/>
<keyword evidence="6" id="KW-0472">Membrane</keyword>
<evidence type="ECO:0000256" key="2">
    <source>
        <dbReference type="ARBA" id="ARBA00022630"/>
    </source>
</evidence>
<dbReference type="SUPFAM" id="SSF51905">
    <property type="entry name" value="FAD/NAD(P)-binding domain"/>
    <property type="match status" value="1"/>
</dbReference>
<evidence type="ECO:0000313" key="9">
    <source>
        <dbReference type="Proteomes" id="UP000789508"/>
    </source>
</evidence>
<dbReference type="PANTHER" id="PTHR43706">
    <property type="entry name" value="NADH DEHYDROGENASE"/>
    <property type="match status" value="1"/>
</dbReference>
<feature type="non-terminal residue" evidence="8">
    <location>
        <position position="260"/>
    </location>
</feature>
<dbReference type="GO" id="GO:0005739">
    <property type="term" value="C:mitochondrion"/>
    <property type="evidence" value="ECO:0007669"/>
    <property type="project" value="TreeGrafter"/>
</dbReference>
<accession>A0A9N9IHA3</accession>
<comment type="similarity">
    <text evidence="1">Belongs to the NADH dehydrogenase family.</text>
</comment>
<sequence length="260" mass="29177">NGVKLHLSRRGNALLYPKKKTLQKEMETIFISRSFKMRSAFPRSKFGIIKRNETTNAASALTKSSKPRRIWLKLLVVSVVSLAGGTALMILERKRAAAEAEKHGMKELIACGPTGGPKNLPIAIHLTDEMDFEADKPRLVILGSGWGAVSVLKELEKDKFYVTVISPQSLLEPIRSILKRIHGHFMEAKATDIDFDNKLVEVRSDDSEKSFYVPYDKLIIAVGSQSMTYGVEGIEYCHFLKTINDARKLRKTIMDNLEKA</sequence>
<dbReference type="OrthoDB" id="3244603at2759"/>
<feature type="domain" description="FAD/NAD(P)-binding" evidence="7">
    <location>
        <begin position="186"/>
        <end position="254"/>
    </location>
</feature>
<dbReference type="Pfam" id="PF07992">
    <property type="entry name" value="Pyr_redox_2"/>
    <property type="match status" value="1"/>
</dbReference>
<feature type="transmembrane region" description="Helical" evidence="6">
    <location>
        <begin position="70"/>
        <end position="91"/>
    </location>
</feature>
<keyword evidence="2" id="KW-0285">Flavoprotein</keyword>
<keyword evidence="5" id="KW-0520">NAD</keyword>
<evidence type="ECO:0000256" key="6">
    <source>
        <dbReference type="SAM" id="Phobius"/>
    </source>
</evidence>
<dbReference type="Proteomes" id="UP000789508">
    <property type="component" value="Unassembled WGS sequence"/>
</dbReference>
<keyword evidence="4" id="KW-0560">Oxidoreductase</keyword>
<dbReference type="EMBL" id="CAJVPS010031629">
    <property type="protein sequence ID" value="CAG8733559.1"/>
    <property type="molecule type" value="Genomic_DNA"/>
</dbReference>
<dbReference type="InterPro" id="IPR023753">
    <property type="entry name" value="FAD/NAD-binding_dom"/>
</dbReference>
<evidence type="ECO:0000313" key="8">
    <source>
        <dbReference type="EMBL" id="CAG8733559.1"/>
    </source>
</evidence>
<evidence type="ECO:0000256" key="1">
    <source>
        <dbReference type="ARBA" id="ARBA00005272"/>
    </source>
</evidence>
<gene>
    <name evidence="8" type="ORF">ALEPTO_LOCUS12708</name>
</gene>
<dbReference type="InterPro" id="IPR045024">
    <property type="entry name" value="NDH-2"/>
</dbReference>
<feature type="non-terminal residue" evidence="8">
    <location>
        <position position="1"/>
    </location>
</feature>
<evidence type="ECO:0000256" key="4">
    <source>
        <dbReference type="ARBA" id="ARBA00023002"/>
    </source>
</evidence>
<keyword evidence="3" id="KW-0274">FAD</keyword>
<protein>
    <submittedName>
        <fullName evidence="8">9312_t:CDS:1</fullName>
    </submittedName>
</protein>
<comment type="caution">
    <text evidence="8">The sequence shown here is derived from an EMBL/GenBank/DDBJ whole genome shotgun (WGS) entry which is preliminary data.</text>
</comment>
<dbReference type="Gene3D" id="3.50.50.100">
    <property type="match status" value="1"/>
</dbReference>
<dbReference type="AlphaFoldDB" id="A0A9N9IHA3"/>
<reference evidence="8" key="1">
    <citation type="submission" date="2021-06" db="EMBL/GenBank/DDBJ databases">
        <authorList>
            <person name="Kallberg Y."/>
            <person name="Tangrot J."/>
            <person name="Rosling A."/>
        </authorList>
    </citation>
    <scope>NUCLEOTIDE SEQUENCE</scope>
    <source>
        <strain evidence="8">FL130A</strain>
    </source>
</reference>
<dbReference type="PANTHER" id="PTHR43706:SF50">
    <property type="entry name" value="NADH DEHYDROGENASE (UBIQUINONE)-RELATED"/>
    <property type="match status" value="1"/>
</dbReference>
<name>A0A9N9IHA3_9GLOM</name>
<dbReference type="GO" id="GO:0003954">
    <property type="term" value="F:NADH dehydrogenase activity"/>
    <property type="evidence" value="ECO:0007669"/>
    <property type="project" value="InterPro"/>
</dbReference>